<reference evidence="1 2" key="1">
    <citation type="journal article" date="2011" name="J. Bacteriol.">
        <title>Complete genome sequence of Paenibacillus polymyxa SC2, a strain of plant growth-promoting Rhizobacterium with broad-spectrum antimicrobial activity.</title>
        <authorList>
            <person name="Ma M."/>
            <person name="Wang C."/>
            <person name="Ding Y."/>
            <person name="Li L."/>
            <person name="Shen D."/>
            <person name="Jiang X."/>
            <person name="Guan D."/>
            <person name="Cao F."/>
            <person name="Chen H."/>
            <person name="Feng R."/>
            <person name="Wang X."/>
            <person name="Ge Y."/>
            <person name="Yao L."/>
            <person name="Bing X."/>
            <person name="Yang X."/>
            <person name="Li J."/>
            <person name="Du B."/>
        </authorList>
    </citation>
    <scope>NUCLEOTIDE SEQUENCE [LARGE SCALE GENOMIC DNA]</scope>
    <source>
        <strain evidence="1 2">SC2</strain>
        <plasmid evidence="2">pSC2</plasmid>
    </source>
</reference>
<sequence length="270" mass="31724">MPPRTSSKWRHPGAFNFLVKRSRFKKTAGTAGIAWYTMFRWDRSHFSLKVIDTLFLSLEGMTQESHHFSDGRFNPGVIFRTQRVSIIPLFPLFPYTYKLKPDFIKLGEIYGIDGVTVKRWELLYEGSIIDGVRHFNINYDREFHFARQRMLDLSILFLGIINFVIHYKEEVGVISKKTQTNTNHKKKNKKTSKNVAYVPSRIYSVNVVPDEPKIRKSSERHTEAWDVRGHIRQYKNGKVVWIKPYVKGNKDKVQPKEYKVTNIKDQPVSQ</sequence>
<organism evidence="1 2">
    <name type="scientific">Paenibacillus polymyxa (strain SC2)</name>
    <name type="common">Bacillus polymyxa</name>
    <dbReference type="NCBI Taxonomy" id="886882"/>
    <lineage>
        <taxon>Bacteria</taxon>
        <taxon>Bacillati</taxon>
        <taxon>Bacillota</taxon>
        <taxon>Bacilli</taxon>
        <taxon>Bacillales</taxon>
        <taxon>Paenibacillaceae</taxon>
        <taxon>Paenibacillus</taxon>
    </lineage>
</organism>
<dbReference type="EMBL" id="CP002214">
    <property type="protein sequence ID" value="AKA44338.1"/>
    <property type="molecule type" value="Genomic_DNA"/>
</dbReference>
<dbReference type="RefSeq" id="WP_043886226.1">
    <property type="nucleotide sequence ID" value="NC_014628.2"/>
</dbReference>
<dbReference type="Proteomes" id="UP000006868">
    <property type="component" value="Plasmid pSC2"/>
</dbReference>
<dbReference type="KEGG" id="ppm:PPSC2_26000"/>
<gene>
    <name evidence="1" type="ORF">PPSC2_26000</name>
</gene>
<name>A0A0D5ZCJ1_PAEPS</name>
<dbReference type="PATRIC" id="fig|886882.15.peg.5468"/>
<proteinExistence type="predicted"/>
<dbReference type="OrthoDB" id="1906755at2"/>
<accession>A0A0D5ZCJ1</accession>
<geneLocation type="plasmid" evidence="1 2">
    <name>pSC2</name>
</geneLocation>
<protein>
    <submittedName>
        <fullName evidence="1">Uncharacterized protein</fullName>
    </submittedName>
</protein>
<evidence type="ECO:0000313" key="2">
    <source>
        <dbReference type="Proteomes" id="UP000006868"/>
    </source>
</evidence>
<evidence type="ECO:0000313" key="1">
    <source>
        <dbReference type="EMBL" id="AKA44338.1"/>
    </source>
</evidence>
<dbReference type="AlphaFoldDB" id="A0A0D5ZCJ1"/>
<dbReference type="HOGENOM" id="CLU_1029916_0_0_9"/>
<keyword evidence="1" id="KW-0614">Plasmid</keyword>